<dbReference type="InterPro" id="IPR036890">
    <property type="entry name" value="HATPase_C_sf"/>
</dbReference>
<keyword evidence="3" id="KW-0597">Phosphoprotein</keyword>
<dbReference type="PANTHER" id="PTHR24421">
    <property type="entry name" value="NITRATE/NITRITE SENSOR PROTEIN NARX-RELATED"/>
    <property type="match status" value="1"/>
</dbReference>
<dbReference type="Pfam" id="PF07730">
    <property type="entry name" value="HisKA_3"/>
    <property type="match status" value="1"/>
</dbReference>
<evidence type="ECO:0000256" key="4">
    <source>
        <dbReference type="ARBA" id="ARBA00022679"/>
    </source>
</evidence>
<organism evidence="10 11">
    <name type="scientific">Paracoccus siganidrum</name>
    <dbReference type="NCBI Taxonomy" id="1276757"/>
    <lineage>
        <taxon>Bacteria</taxon>
        <taxon>Pseudomonadati</taxon>
        <taxon>Pseudomonadota</taxon>
        <taxon>Alphaproteobacteria</taxon>
        <taxon>Rhodobacterales</taxon>
        <taxon>Paracoccaceae</taxon>
        <taxon>Paracoccus</taxon>
    </lineage>
</organism>
<dbReference type="EC" id="2.7.13.3" evidence="2"/>
<dbReference type="Gene3D" id="3.30.565.10">
    <property type="entry name" value="Histidine kinase-like ATPase, C-terminal domain"/>
    <property type="match status" value="1"/>
</dbReference>
<dbReference type="GO" id="GO:0000155">
    <property type="term" value="F:phosphorelay sensor kinase activity"/>
    <property type="evidence" value="ECO:0007669"/>
    <property type="project" value="InterPro"/>
</dbReference>
<dbReference type="InterPro" id="IPR011712">
    <property type="entry name" value="Sig_transdc_His_kin_sub3_dim/P"/>
</dbReference>
<proteinExistence type="predicted"/>
<comment type="caution">
    <text evidence="10">The sequence shown here is derived from an EMBL/GenBank/DDBJ whole genome shotgun (WGS) entry which is preliminary data.</text>
</comment>
<dbReference type="OrthoDB" id="9778496at2"/>
<dbReference type="InterPro" id="IPR050482">
    <property type="entry name" value="Sensor_HK_TwoCompSys"/>
</dbReference>
<dbReference type="Proteomes" id="UP000283587">
    <property type="component" value="Unassembled WGS sequence"/>
</dbReference>
<dbReference type="GO" id="GO:0016020">
    <property type="term" value="C:membrane"/>
    <property type="evidence" value="ECO:0007669"/>
    <property type="project" value="InterPro"/>
</dbReference>
<dbReference type="GO" id="GO:0005524">
    <property type="term" value="F:ATP binding"/>
    <property type="evidence" value="ECO:0007669"/>
    <property type="project" value="UniProtKB-KW"/>
</dbReference>
<evidence type="ECO:0000256" key="3">
    <source>
        <dbReference type="ARBA" id="ARBA00022553"/>
    </source>
</evidence>
<evidence type="ECO:0000256" key="7">
    <source>
        <dbReference type="ARBA" id="ARBA00022840"/>
    </source>
</evidence>
<evidence type="ECO:0000256" key="8">
    <source>
        <dbReference type="ARBA" id="ARBA00023012"/>
    </source>
</evidence>
<keyword evidence="7" id="KW-0067">ATP-binding</keyword>
<name>A0A419A4L6_9RHOB</name>
<keyword evidence="4" id="KW-0808">Transferase</keyword>
<evidence type="ECO:0000256" key="1">
    <source>
        <dbReference type="ARBA" id="ARBA00000085"/>
    </source>
</evidence>
<keyword evidence="5" id="KW-0547">Nucleotide-binding</keyword>
<keyword evidence="6" id="KW-0418">Kinase</keyword>
<comment type="catalytic activity">
    <reaction evidence="1">
        <text>ATP + protein L-histidine = ADP + protein N-phospho-L-histidine.</text>
        <dbReference type="EC" id="2.7.13.3"/>
    </reaction>
</comment>
<dbReference type="SUPFAM" id="SSF55874">
    <property type="entry name" value="ATPase domain of HSP90 chaperone/DNA topoisomerase II/histidine kinase"/>
    <property type="match status" value="1"/>
</dbReference>
<keyword evidence="8" id="KW-0902">Two-component regulatory system</keyword>
<dbReference type="CDD" id="cd16917">
    <property type="entry name" value="HATPase_UhpB-NarQ-NarX-like"/>
    <property type="match status" value="1"/>
</dbReference>
<dbReference type="RefSeq" id="WP_119899126.1">
    <property type="nucleotide sequence ID" value="NZ_QNRC01000061.1"/>
</dbReference>
<evidence type="ECO:0000259" key="9">
    <source>
        <dbReference type="Pfam" id="PF07730"/>
    </source>
</evidence>
<accession>A0A419A4L6</accession>
<evidence type="ECO:0000313" key="10">
    <source>
        <dbReference type="EMBL" id="RJL09140.1"/>
    </source>
</evidence>
<reference evidence="11" key="1">
    <citation type="submission" date="2018-09" db="EMBL/GenBank/DDBJ databases">
        <title>Paracoccus onubensis nov. sp. a moderate halophilic bacterium isolated from Gruta de las Maravillas (Aracena, Spain).</title>
        <authorList>
            <person name="Jurado V."/>
            <person name="Gutierrez-Patricio S."/>
            <person name="Gonzalez-Pimentel J.L."/>
            <person name="Miller A.Z."/>
            <person name="Laiz L."/>
            <person name="Saiz-Jimenez C."/>
        </authorList>
    </citation>
    <scope>NUCLEOTIDE SEQUENCE [LARGE SCALE GENOMIC DNA]</scope>
    <source>
        <strain evidence="11">DSM 26381</strain>
    </source>
</reference>
<dbReference type="PANTHER" id="PTHR24421:SF10">
    <property type="entry name" value="NITRATE_NITRITE SENSOR PROTEIN NARQ"/>
    <property type="match status" value="1"/>
</dbReference>
<gene>
    <name evidence="10" type="ORF">D3P05_15205</name>
</gene>
<evidence type="ECO:0000256" key="2">
    <source>
        <dbReference type="ARBA" id="ARBA00012438"/>
    </source>
</evidence>
<dbReference type="GO" id="GO:0046983">
    <property type="term" value="F:protein dimerization activity"/>
    <property type="evidence" value="ECO:0007669"/>
    <property type="project" value="InterPro"/>
</dbReference>
<sequence length="211" mass="21787">MSRPDPPAADAKGPDAEAIASALHDQTGPRLFALTAALHQARMALSGLPDAPRADAVAALDAAEAQAAALGQAIRDALHDLEPPVAGSLRDMLAALAAEFSQAGVPVTLEPGADPALLAPETLVFYRFVRESVLNALRHGPARRVGIRLFDEGGEIVARVIDDGGGPPPGGGVFGRGLRGISARARAIGATHVAPRRQAGRTVTELRMNTR</sequence>
<dbReference type="EMBL" id="QZEW01000068">
    <property type="protein sequence ID" value="RJL09140.1"/>
    <property type="molecule type" value="Genomic_DNA"/>
</dbReference>
<feature type="domain" description="Signal transduction histidine kinase subgroup 3 dimerisation and phosphoacceptor" evidence="9">
    <location>
        <begin position="18"/>
        <end position="85"/>
    </location>
</feature>
<evidence type="ECO:0000256" key="5">
    <source>
        <dbReference type="ARBA" id="ARBA00022741"/>
    </source>
</evidence>
<dbReference type="AlphaFoldDB" id="A0A419A4L6"/>
<keyword evidence="11" id="KW-1185">Reference proteome</keyword>
<evidence type="ECO:0000313" key="11">
    <source>
        <dbReference type="Proteomes" id="UP000283587"/>
    </source>
</evidence>
<protein>
    <recommendedName>
        <fullName evidence="2">histidine kinase</fullName>
        <ecNumber evidence="2">2.7.13.3</ecNumber>
    </recommendedName>
</protein>
<evidence type="ECO:0000256" key="6">
    <source>
        <dbReference type="ARBA" id="ARBA00022777"/>
    </source>
</evidence>